<dbReference type="AlphaFoldDB" id="A0A2R5EIW4"/>
<dbReference type="PANTHER" id="PTHR47506">
    <property type="entry name" value="TRANSCRIPTIONAL REGULATORY PROTEIN"/>
    <property type="match status" value="1"/>
</dbReference>
<evidence type="ECO:0000256" key="4">
    <source>
        <dbReference type="PROSITE-ProRule" id="PRU00335"/>
    </source>
</evidence>
<dbReference type="Pfam" id="PF00440">
    <property type="entry name" value="TetR_N"/>
    <property type="match status" value="1"/>
</dbReference>
<dbReference type="RefSeq" id="WP_108991824.1">
    <property type="nucleotide sequence ID" value="NZ_BDQX01000051.1"/>
</dbReference>
<evidence type="ECO:0000313" key="6">
    <source>
        <dbReference type="EMBL" id="GBG06542.1"/>
    </source>
</evidence>
<accession>A0A2R5EIW4</accession>
<dbReference type="InterPro" id="IPR009057">
    <property type="entry name" value="Homeodomain-like_sf"/>
</dbReference>
<dbReference type="SUPFAM" id="SSF48498">
    <property type="entry name" value="Tetracyclin repressor-like, C-terminal domain"/>
    <property type="match status" value="1"/>
</dbReference>
<evidence type="ECO:0000259" key="5">
    <source>
        <dbReference type="PROSITE" id="PS50977"/>
    </source>
</evidence>
<evidence type="ECO:0000313" key="7">
    <source>
        <dbReference type="Proteomes" id="UP000245202"/>
    </source>
</evidence>
<dbReference type="EMBL" id="BDQX01000051">
    <property type="protein sequence ID" value="GBG06542.1"/>
    <property type="molecule type" value="Genomic_DNA"/>
</dbReference>
<dbReference type="SUPFAM" id="SSF46689">
    <property type="entry name" value="Homeodomain-like"/>
    <property type="match status" value="1"/>
</dbReference>
<gene>
    <name evidence="6" type="ORF">PAT3040_01069</name>
</gene>
<keyword evidence="2 4" id="KW-0238">DNA-binding</keyword>
<dbReference type="PROSITE" id="PS01081">
    <property type="entry name" value="HTH_TETR_1"/>
    <property type="match status" value="1"/>
</dbReference>
<dbReference type="InterPro" id="IPR023772">
    <property type="entry name" value="DNA-bd_HTH_TetR-type_CS"/>
</dbReference>
<protein>
    <submittedName>
        <fullName evidence="6">TetR family transcriptional regulator</fullName>
    </submittedName>
</protein>
<dbReference type="PROSITE" id="PS50977">
    <property type="entry name" value="HTH_TETR_2"/>
    <property type="match status" value="1"/>
</dbReference>
<dbReference type="Gene3D" id="1.10.357.10">
    <property type="entry name" value="Tetracycline Repressor, domain 2"/>
    <property type="match status" value="1"/>
</dbReference>
<evidence type="ECO:0000256" key="1">
    <source>
        <dbReference type="ARBA" id="ARBA00023015"/>
    </source>
</evidence>
<proteinExistence type="predicted"/>
<dbReference type="GO" id="GO:0003677">
    <property type="term" value="F:DNA binding"/>
    <property type="evidence" value="ECO:0007669"/>
    <property type="project" value="UniProtKB-UniRule"/>
</dbReference>
<feature type="domain" description="HTH tetR-type" evidence="5">
    <location>
        <begin position="6"/>
        <end position="66"/>
    </location>
</feature>
<sequence length="205" mass="22896">MARPREYSDERILGGIYSALGKYGYAKLTLDNIAKEIEISPAALSKRFGSKKSMILFYLETVNEGMSAKFAELRHSQNGSLQSLRTMFEDAVMKVDDPVMLANLTSVYIESVSDPELLDRSRRRLRIIDETVQYFIGQALDRGELRSDNPEALARVLQSAIAGSLLIRLNDDTQPLKNWVEECFAVVLKSTPAAAPTGKEDPHAR</sequence>
<keyword evidence="7" id="KW-1185">Reference proteome</keyword>
<evidence type="ECO:0000256" key="2">
    <source>
        <dbReference type="ARBA" id="ARBA00023125"/>
    </source>
</evidence>
<feature type="DNA-binding region" description="H-T-H motif" evidence="4">
    <location>
        <begin position="29"/>
        <end position="48"/>
    </location>
</feature>
<name>A0A2R5EIW4_9BACL</name>
<reference evidence="6 7" key="1">
    <citation type="submission" date="2017-08" db="EMBL/GenBank/DDBJ databases">
        <title>Substantial Increase in Enzyme Production by Combined Drug-Resistance Mutations in Paenibacillus agaridevorans.</title>
        <authorList>
            <person name="Tanaka Y."/>
            <person name="Funane K."/>
            <person name="Hosaka T."/>
            <person name="Shiwa Y."/>
            <person name="Fujita N."/>
            <person name="Miyazaki T."/>
            <person name="Yoshikawa H."/>
            <person name="Murakami K."/>
            <person name="Kasahara K."/>
            <person name="Inaoka T."/>
            <person name="Hiraga Y."/>
            <person name="Ochi K."/>
        </authorList>
    </citation>
    <scope>NUCLEOTIDE SEQUENCE [LARGE SCALE GENOMIC DNA]</scope>
    <source>
        <strain evidence="6 7">T-3040</strain>
    </source>
</reference>
<dbReference type="InterPro" id="IPR036271">
    <property type="entry name" value="Tet_transcr_reg_TetR-rel_C_sf"/>
</dbReference>
<dbReference type="PANTHER" id="PTHR47506:SF1">
    <property type="entry name" value="HTH-TYPE TRANSCRIPTIONAL REGULATOR YJDC"/>
    <property type="match status" value="1"/>
</dbReference>
<organism evidence="6 7">
    <name type="scientific">Paenibacillus agaridevorans</name>
    <dbReference type="NCBI Taxonomy" id="171404"/>
    <lineage>
        <taxon>Bacteria</taxon>
        <taxon>Bacillati</taxon>
        <taxon>Bacillota</taxon>
        <taxon>Bacilli</taxon>
        <taxon>Bacillales</taxon>
        <taxon>Paenibacillaceae</taxon>
        <taxon>Paenibacillus</taxon>
    </lineage>
</organism>
<dbReference type="InterPro" id="IPR001647">
    <property type="entry name" value="HTH_TetR"/>
</dbReference>
<comment type="caution">
    <text evidence="6">The sequence shown here is derived from an EMBL/GenBank/DDBJ whole genome shotgun (WGS) entry which is preliminary data.</text>
</comment>
<keyword evidence="3" id="KW-0804">Transcription</keyword>
<evidence type="ECO:0000256" key="3">
    <source>
        <dbReference type="ARBA" id="ARBA00023163"/>
    </source>
</evidence>
<keyword evidence="1" id="KW-0805">Transcription regulation</keyword>
<dbReference type="Proteomes" id="UP000245202">
    <property type="component" value="Unassembled WGS sequence"/>
</dbReference>